<dbReference type="RefSeq" id="XP_019619722.1">
    <property type="nucleotide sequence ID" value="XM_019764163.1"/>
</dbReference>
<name>A0A6P4YM08_BRABE</name>
<reference evidence="3" key="1">
    <citation type="submission" date="2025-08" db="UniProtKB">
        <authorList>
            <consortium name="RefSeq"/>
        </authorList>
    </citation>
    <scope>IDENTIFICATION</scope>
    <source>
        <tissue evidence="3">Gonad</tissue>
    </source>
</reference>
<dbReference type="OrthoDB" id="10406475at2759"/>
<feature type="compositionally biased region" description="Basic and acidic residues" evidence="1">
    <location>
        <begin position="123"/>
        <end position="133"/>
    </location>
</feature>
<sequence length="238" mass="26230">MECRKQPKSENLRVMAGMAQRKITSFFSSPRADPASNAVNAVDPQRRSGSSQSDGVVSTTESQPPDRTAGTKEGCADGRGEGGLIQPDCQPGPSDAGNANDSPTASSHEGDSDMSDESESETLTDKRPSKKSSDTVPPSRKYEAKRKVPPSRKYEAKRKRCFLEKWRTDYDFVDYDYQAEMTYCKKCRAMPTLAKGNALFHGVTGDKVRRRTLKIHAKSLTHVRILSLLLQPEGNLVT</sequence>
<gene>
    <name evidence="3" type="primary">LOC109466441</name>
</gene>
<feature type="compositionally biased region" description="Polar residues" evidence="1">
    <location>
        <begin position="47"/>
        <end position="65"/>
    </location>
</feature>
<evidence type="ECO:0000313" key="3">
    <source>
        <dbReference type="RefSeq" id="XP_019619722.1"/>
    </source>
</evidence>
<accession>A0A6P4YM08</accession>
<feature type="region of interest" description="Disordered" evidence="1">
    <location>
        <begin position="25"/>
        <end position="153"/>
    </location>
</feature>
<organism evidence="2 3">
    <name type="scientific">Branchiostoma belcheri</name>
    <name type="common">Amphioxus</name>
    <dbReference type="NCBI Taxonomy" id="7741"/>
    <lineage>
        <taxon>Eukaryota</taxon>
        <taxon>Metazoa</taxon>
        <taxon>Chordata</taxon>
        <taxon>Cephalochordata</taxon>
        <taxon>Leptocardii</taxon>
        <taxon>Amphioxiformes</taxon>
        <taxon>Branchiostomatidae</taxon>
        <taxon>Branchiostoma</taxon>
    </lineage>
</organism>
<keyword evidence="2" id="KW-1185">Reference proteome</keyword>
<evidence type="ECO:0000313" key="2">
    <source>
        <dbReference type="Proteomes" id="UP000515135"/>
    </source>
</evidence>
<feature type="compositionally biased region" description="Acidic residues" evidence="1">
    <location>
        <begin position="112"/>
        <end position="122"/>
    </location>
</feature>
<dbReference type="KEGG" id="bbel:109466441"/>
<dbReference type="Proteomes" id="UP000515135">
    <property type="component" value="Unplaced"/>
</dbReference>
<dbReference type="AlphaFoldDB" id="A0A6P4YM08"/>
<evidence type="ECO:0000256" key="1">
    <source>
        <dbReference type="SAM" id="MobiDB-lite"/>
    </source>
</evidence>
<dbReference type="GeneID" id="109466441"/>
<proteinExistence type="predicted"/>
<protein>
    <submittedName>
        <fullName evidence="3">Uncharacterized protein LOC109466441</fullName>
    </submittedName>
</protein>